<dbReference type="Proteomes" id="UP000321580">
    <property type="component" value="Unassembled WGS sequence"/>
</dbReference>
<dbReference type="RefSeq" id="WP_147168029.1">
    <property type="nucleotide sequence ID" value="NZ_VOOR01000027.1"/>
</dbReference>
<sequence length="290" mass="32510">MVWTLNEWRRQGYFMETAAGQVFYQMREHRSGEVLLLLHGFPTASWDWHKLWGHLSERFSLLAPDFLGLGYSDKPLAHEYTIAGQADMAEALLEHLGVSEYHILAHDYGDTVAQELLARDAERAGPLRVQSVVLLNGGLFPEVHQPRPVQKLLLGPLGPYVSGLLGPRALQRNFRAIFGPGTQPGAGELSDWWSLIQHQGGARVLHLLLRYMPERQEHRARWVGALAEAPVLARFIVGLADPISGALMAQRYRELVPEADVVELPGIGHYPQVEAPMQVLEHALSFWDSL</sequence>
<reference evidence="2 3" key="1">
    <citation type="submission" date="2019-08" db="EMBL/GenBank/DDBJ databases">
        <title>Genome of Phaeodactylibacter luteus.</title>
        <authorList>
            <person name="Bowman J.P."/>
        </authorList>
    </citation>
    <scope>NUCLEOTIDE SEQUENCE [LARGE SCALE GENOMIC DNA]</scope>
    <source>
        <strain evidence="2 3">KCTC 42180</strain>
    </source>
</reference>
<dbReference type="GO" id="GO:0047372">
    <property type="term" value="F:monoacylglycerol lipase activity"/>
    <property type="evidence" value="ECO:0007669"/>
    <property type="project" value="TreeGrafter"/>
</dbReference>
<gene>
    <name evidence="2" type="ORF">FRY97_13260</name>
</gene>
<dbReference type="SUPFAM" id="SSF53474">
    <property type="entry name" value="alpha/beta-Hydrolases"/>
    <property type="match status" value="1"/>
</dbReference>
<proteinExistence type="predicted"/>
<dbReference type="InterPro" id="IPR000639">
    <property type="entry name" value="Epox_hydrolase-like"/>
</dbReference>
<dbReference type="Gene3D" id="3.40.50.1820">
    <property type="entry name" value="alpha/beta hydrolase"/>
    <property type="match status" value="1"/>
</dbReference>
<dbReference type="GO" id="GO:0046464">
    <property type="term" value="P:acylglycerol catabolic process"/>
    <property type="evidence" value="ECO:0007669"/>
    <property type="project" value="TreeGrafter"/>
</dbReference>
<feature type="domain" description="AB hydrolase-1" evidence="1">
    <location>
        <begin position="34"/>
        <end position="142"/>
    </location>
</feature>
<protein>
    <submittedName>
        <fullName evidence="2">Alpha/beta hydrolase</fullName>
    </submittedName>
</protein>
<organism evidence="2 3">
    <name type="scientific">Phaeodactylibacter luteus</name>
    <dbReference type="NCBI Taxonomy" id="1564516"/>
    <lineage>
        <taxon>Bacteria</taxon>
        <taxon>Pseudomonadati</taxon>
        <taxon>Bacteroidota</taxon>
        <taxon>Saprospiria</taxon>
        <taxon>Saprospirales</taxon>
        <taxon>Haliscomenobacteraceae</taxon>
        <taxon>Phaeodactylibacter</taxon>
    </lineage>
</organism>
<keyword evidence="2" id="KW-0378">Hydrolase</keyword>
<accession>A0A5C6RJQ4</accession>
<dbReference type="GO" id="GO:0016020">
    <property type="term" value="C:membrane"/>
    <property type="evidence" value="ECO:0007669"/>
    <property type="project" value="TreeGrafter"/>
</dbReference>
<evidence type="ECO:0000313" key="3">
    <source>
        <dbReference type="Proteomes" id="UP000321580"/>
    </source>
</evidence>
<dbReference type="InterPro" id="IPR000073">
    <property type="entry name" value="AB_hydrolase_1"/>
</dbReference>
<dbReference type="Pfam" id="PF00561">
    <property type="entry name" value="Abhydrolase_1"/>
    <property type="match status" value="1"/>
</dbReference>
<dbReference type="PANTHER" id="PTHR43798:SF33">
    <property type="entry name" value="HYDROLASE, PUTATIVE (AFU_ORTHOLOGUE AFUA_2G14860)-RELATED"/>
    <property type="match status" value="1"/>
</dbReference>
<dbReference type="OrthoDB" id="9799612at2"/>
<keyword evidence="3" id="KW-1185">Reference proteome</keyword>
<name>A0A5C6RJQ4_9BACT</name>
<dbReference type="AlphaFoldDB" id="A0A5C6RJQ4"/>
<dbReference type="PRINTS" id="PR00412">
    <property type="entry name" value="EPOXHYDRLASE"/>
</dbReference>
<comment type="caution">
    <text evidence="2">The sequence shown here is derived from an EMBL/GenBank/DDBJ whole genome shotgun (WGS) entry which is preliminary data.</text>
</comment>
<evidence type="ECO:0000313" key="2">
    <source>
        <dbReference type="EMBL" id="TXB62581.1"/>
    </source>
</evidence>
<dbReference type="InterPro" id="IPR050266">
    <property type="entry name" value="AB_hydrolase_sf"/>
</dbReference>
<dbReference type="EMBL" id="VOOR01000027">
    <property type="protein sequence ID" value="TXB62581.1"/>
    <property type="molecule type" value="Genomic_DNA"/>
</dbReference>
<dbReference type="PANTHER" id="PTHR43798">
    <property type="entry name" value="MONOACYLGLYCEROL LIPASE"/>
    <property type="match status" value="1"/>
</dbReference>
<dbReference type="InterPro" id="IPR029058">
    <property type="entry name" value="AB_hydrolase_fold"/>
</dbReference>
<evidence type="ECO:0000259" key="1">
    <source>
        <dbReference type="Pfam" id="PF00561"/>
    </source>
</evidence>